<dbReference type="PANTHER" id="PTHR37306">
    <property type="entry name" value="COLICIN V PRODUCTION PROTEIN"/>
    <property type="match status" value="1"/>
</dbReference>
<comment type="subcellular location">
    <subcellularLocation>
        <location evidence="1">Membrane</location>
        <topology evidence="1">Multi-pass membrane protein</topology>
    </subcellularLocation>
</comment>
<dbReference type="GO" id="GO:0016020">
    <property type="term" value="C:membrane"/>
    <property type="evidence" value="ECO:0007669"/>
    <property type="project" value="UniProtKB-SubCell"/>
</dbReference>
<feature type="transmembrane region" description="Helical" evidence="5">
    <location>
        <begin position="98"/>
        <end position="122"/>
    </location>
</feature>
<keyword evidence="2 5" id="KW-0812">Transmembrane</keyword>
<dbReference type="eggNOG" id="COG1286">
    <property type="taxonomic scope" value="Bacteria"/>
</dbReference>
<keyword evidence="4 5" id="KW-0472">Membrane</keyword>
<accession>G8R698</accession>
<sequence length="185" mass="20952">MNFVDILLLLPLVYGLVRGLLKGLVHELASVLSIILGIYFAYTYSAEMSKWLAKHFEASETTLEIAGYISVFLVISLGLYALAFILTKMLKFMMLGMVNRVLGGIFGFLKSLLLLCLFIFFAQPWFNQWKKNSPQLKKSIVYEYLLDASLYIGGLSTDFDQKESPFDFIPPSIKDSLDARELLPL</sequence>
<feature type="transmembrane region" description="Helical" evidence="5">
    <location>
        <begin position="65"/>
        <end position="86"/>
    </location>
</feature>
<gene>
    <name evidence="6" type="ordered locus">Oweho_2347</name>
</gene>
<dbReference type="KEGG" id="oho:Oweho_2347"/>
<dbReference type="STRING" id="926562.Oweho_2347"/>
<dbReference type="Pfam" id="PF02674">
    <property type="entry name" value="Colicin_V"/>
    <property type="match status" value="1"/>
</dbReference>
<evidence type="ECO:0000256" key="3">
    <source>
        <dbReference type="ARBA" id="ARBA00022989"/>
    </source>
</evidence>
<dbReference type="AlphaFoldDB" id="G8R698"/>
<organism evidence="6 7">
    <name type="scientific">Owenweeksia hongkongensis (strain DSM 17368 / CIP 108786 / JCM 12287 / NRRL B-23963 / UST20020801)</name>
    <dbReference type="NCBI Taxonomy" id="926562"/>
    <lineage>
        <taxon>Bacteria</taxon>
        <taxon>Pseudomonadati</taxon>
        <taxon>Bacteroidota</taxon>
        <taxon>Flavobacteriia</taxon>
        <taxon>Flavobacteriales</taxon>
        <taxon>Owenweeksiaceae</taxon>
        <taxon>Owenweeksia</taxon>
    </lineage>
</organism>
<feature type="transmembrane region" description="Helical" evidence="5">
    <location>
        <begin position="6"/>
        <end position="21"/>
    </location>
</feature>
<keyword evidence="3 5" id="KW-1133">Transmembrane helix</keyword>
<keyword evidence="7" id="KW-1185">Reference proteome</keyword>
<evidence type="ECO:0000256" key="1">
    <source>
        <dbReference type="ARBA" id="ARBA00004141"/>
    </source>
</evidence>
<dbReference type="HOGENOM" id="CLU_092720_5_2_10"/>
<evidence type="ECO:0000313" key="7">
    <source>
        <dbReference type="Proteomes" id="UP000005631"/>
    </source>
</evidence>
<dbReference type="PANTHER" id="PTHR37306:SF1">
    <property type="entry name" value="COLICIN V PRODUCTION PROTEIN"/>
    <property type="match status" value="1"/>
</dbReference>
<evidence type="ECO:0000313" key="6">
    <source>
        <dbReference type="EMBL" id="AEV33318.1"/>
    </source>
</evidence>
<feature type="transmembrane region" description="Helical" evidence="5">
    <location>
        <begin position="28"/>
        <end position="45"/>
    </location>
</feature>
<dbReference type="InterPro" id="IPR003825">
    <property type="entry name" value="Colicin-V_CvpA"/>
</dbReference>
<dbReference type="EMBL" id="CP003156">
    <property type="protein sequence ID" value="AEV33318.1"/>
    <property type="molecule type" value="Genomic_DNA"/>
</dbReference>
<reference evidence="6 7" key="1">
    <citation type="journal article" date="2012" name="Stand. Genomic Sci.">
        <title>Genome sequence of the orange-pigmented seawater bacterium Owenweeksia hongkongensis type strain (UST20020801(T)).</title>
        <authorList>
            <person name="Riedel T."/>
            <person name="Held B."/>
            <person name="Nolan M."/>
            <person name="Lucas S."/>
            <person name="Lapidus A."/>
            <person name="Tice H."/>
            <person name="Del Rio T.G."/>
            <person name="Cheng J.F."/>
            <person name="Han C."/>
            <person name="Tapia R."/>
            <person name="Goodwin L.A."/>
            <person name="Pitluck S."/>
            <person name="Liolios K."/>
            <person name="Mavromatis K."/>
            <person name="Pagani I."/>
            <person name="Ivanova N."/>
            <person name="Mikhailova N."/>
            <person name="Pati A."/>
            <person name="Chen A."/>
            <person name="Palaniappan K."/>
            <person name="Rohde M."/>
            <person name="Tindall B.J."/>
            <person name="Detter J.C."/>
            <person name="Goker M."/>
            <person name="Woyke T."/>
            <person name="Bristow J."/>
            <person name="Eisen J.A."/>
            <person name="Markowitz V."/>
            <person name="Hugenholtz P."/>
            <person name="Klenk H.P."/>
            <person name="Kyrpides N.C."/>
        </authorList>
    </citation>
    <scope>NUCLEOTIDE SEQUENCE</scope>
    <source>
        <strain evidence="7">DSM 17368 / JCM 12287 / NRRL B-23963</strain>
    </source>
</reference>
<evidence type="ECO:0000256" key="2">
    <source>
        <dbReference type="ARBA" id="ARBA00022692"/>
    </source>
</evidence>
<proteinExistence type="predicted"/>
<dbReference type="Proteomes" id="UP000005631">
    <property type="component" value="Chromosome"/>
</dbReference>
<name>G8R698_OWEHD</name>
<evidence type="ECO:0000256" key="5">
    <source>
        <dbReference type="SAM" id="Phobius"/>
    </source>
</evidence>
<dbReference type="RefSeq" id="WP_014202667.1">
    <property type="nucleotide sequence ID" value="NC_016599.1"/>
</dbReference>
<dbReference type="GO" id="GO:0009403">
    <property type="term" value="P:toxin biosynthetic process"/>
    <property type="evidence" value="ECO:0007669"/>
    <property type="project" value="InterPro"/>
</dbReference>
<protein>
    <submittedName>
        <fullName evidence="6">Putative membrane protein, required for colicin V production</fullName>
    </submittedName>
</protein>
<evidence type="ECO:0000256" key="4">
    <source>
        <dbReference type="ARBA" id="ARBA00023136"/>
    </source>
</evidence>